<dbReference type="EC" id="4.2.2.n1" evidence="4"/>
<dbReference type="Proteomes" id="UP001433638">
    <property type="component" value="Unassembled WGS sequence"/>
</dbReference>
<comment type="similarity">
    <text evidence="1">Belongs to the transglycosylase Slt family.</text>
</comment>
<gene>
    <name evidence="4" type="ORF">ABNW52_11785</name>
</gene>
<name>A0ABV1M4Z5_9NEIS</name>
<dbReference type="PANTHER" id="PTHR37423:SF2">
    <property type="entry name" value="MEMBRANE-BOUND LYTIC MUREIN TRANSGLYCOSYLASE C"/>
    <property type="match status" value="1"/>
</dbReference>
<proteinExistence type="inferred from homology"/>
<dbReference type="Gene3D" id="1.10.530.10">
    <property type="match status" value="1"/>
</dbReference>
<evidence type="ECO:0000259" key="3">
    <source>
        <dbReference type="Pfam" id="PF01464"/>
    </source>
</evidence>
<evidence type="ECO:0000256" key="1">
    <source>
        <dbReference type="ARBA" id="ARBA00007734"/>
    </source>
</evidence>
<feature type="domain" description="Transglycosylase SLT" evidence="3">
    <location>
        <begin position="85"/>
        <end position="183"/>
    </location>
</feature>
<evidence type="ECO:0000256" key="2">
    <source>
        <dbReference type="SAM" id="SignalP"/>
    </source>
</evidence>
<sequence length="230" mass="24765">MITRSLLAGLLAAMLLPAAHAADSLSLGSDYDVRADAIAPGLGATLSYDVPPAPLQPQVIAPSQPMPQVNAPGYNRQMAALFNKLINRIAQEQKLDPQLLHSIITVESGYNPGAISPKGAIGLMQLMPDTASRFGASNPGDPVENIRAGARYVRFLLALFNRDMPLVLAAYNAGEGAVSKYRNTIPPYPETREYVAKVLASYERRTGQSLLPVQYQQQRVKLVIPADTSL</sequence>
<keyword evidence="5" id="KW-1185">Reference proteome</keyword>
<dbReference type="GO" id="GO:0016829">
    <property type="term" value="F:lyase activity"/>
    <property type="evidence" value="ECO:0007669"/>
    <property type="project" value="UniProtKB-KW"/>
</dbReference>
<dbReference type="SUPFAM" id="SSF53955">
    <property type="entry name" value="Lysozyme-like"/>
    <property type="match status" value="1"/>
</dbReference>
<keyword evidence="2" id="KW-0732">Signal</keyword>
<dbReference type="InterPro" id="IPR023346">
    <property type="entry name" value="Lysozyme-like_dom_sf"/>
</dbReference>
<accession>A0ABV1M4Z5</accession>
<dbReference type="CDD" id="cd00254">
    <property type="entry name" value="LT-like"/>
    <property type="match status" value="1"/>
</dbReference>
<dbReference type="EMBL" id="JBEFLD010000005">
    <property type="protein sequence ID" value="MEQ6291293.1"/>
    <property type="molecule type" value="Genomic_DNA"/>
</dbReference>
<dbReference type="RefSeq" id="WP_349587925.1">
    <property type="nucleotide sequence ID" value="NZ_JBEFLD010000005.1"/>
</dbReference>
<protein>
    <submittedName>
        <fullName evidence="4">Lytic transglycosylase domain-containing protein</fullName>
        <ecNumber evidence="4">4.2.2.n1</ecNumber>
    </submittedName>
</protein>
<dbReference type="InterPro" id="IPR000189">
    <property type="entry name" value="Transglyc_AS"/>
</dbReference>
<evidence type="ECO:0000313" key="5">
    <source>
        <dbReference type="Proteomes" id="UP001433638"/>
    </source>
</evidence>
<reference evidence="4" key="1">
    <citation type="submission" date="2024-06" db="EMBL/GenBank/DDBJ databases">
        <title>Genome sequence of Vogesella sp. MAHUQ-64.</title>
        <authorList>
            <person name="Huq M.A."/>
        </authorList>
    </citation>
    <scope>NUCLEOTIDE SEQUENCE</scope>
    <source>
        <strain evidence="4">MAHUQ-64</strain>
    </source>
</reference>
<dbReference type="PANTHER" id="PTHR37423">
    <property type="entry name" value="SOLUBLE LYTIC MUREIN TRANSGLYCOSYLASE-RELATED"/>
    <property type="match status" value="1"/>
</dbReference>
<feature type="chain" id="PRO_5045846542" evidence="2">
    <location>
        <begin position="22"/>
        <end position="230"/>
    </location>
</feature>
<feature type="signal peptide" evidence="2">
    <location>
        <begin position="1"/>
        <end position="21"/>
    </location>
</feature>
<dbReference type="InterPro" id="IPR008258">
    <property type="entry name" value="Transglycosylase_SLT_dom_1"/>
</dbReference>
<keyword evidence="4" id="KW-0456">Lyase</keyword>
<organism evidence="4 5">
    <name type="scientific">Vogesella oryzagri</name>
    <dbReference type="NCBI Taxonomy" id="3160864"/>
    <lineage>
        <taxon>Bacteria</taxon>
        <taxon>Pseudomonadati</taxon>
        <taxon>Pseudomonadota</taxon>
        <taxon>Betaproteobacteria</taxon>
        <taxon>Neisseriales</taxon>
        <taxon>Chromobacteriaceae</taxon>
        <taxon>Vogesella</taxon>
    </lineage>
</organism>
<dbReference type="PROSITE" id="PS00922">
    <property type="entry name" value="TRANSGLYCOSYLASE"/>
    <property type="match status" value="1"/>
</dbReference>
<dbReference type="Pfam" id="PF01464">
    <property type="entry name" value="SLT"/>
    <property type="match status" value="1"/>
</dbReference>
<evidence type="ECO:0000313" key="4">
    <source>
        <dbReference type="EMBL" id="MEQ6291293.1"/>
    </source>
</evidence>
<comment type="caution">
    <text evidence="4">The sequence shown here is derived from an EMBL/GenBank/DDBJ whole genome shotgun (WGS) entry which is preliminary data.</text>
</comment>